<dbReference type="InterPro" id="IPR047871">
    <property type="entry name" value="K_chnl_Slo-like"/>
</dbReference>
<feature type="region of interest" description="Disordered" evidence="12">
    <location>
        <begin position="556"/>
        <end position="634"/>
    </location>
</feature>
<organism evidence="17 18">
    <name type="scientific">Planoprotostelium fungivorum</name>
    <dbReference type="NCBI Taxonomy" id="1890364"/>
    <lineage>
        <taxon>Eukaryota</taxon>
        <taxon>Amoebozoa</taxon>
        <taxon>Evosea</taxon>
        <taxon>Variosea</taxon>
        <taxon>Cavosteliida</taxon>
        <taxon>Cavosteliaceae</taxon>
        <taxon>Planoprotostelium</taxon>
    </lineage>
</organism>
<evidence type="ECO:0000256" key="12">
    <source>
        <dbReference type="SAM" id="MobiDB-lite"/>
    </source>
</evidence>
<evidence type="ECO:0000256" key="5">
    <source>
        <dbReference type="ARBA" id="ARBA00022826"/>
    </source>
</evidence>
<feature type="transmembrane region" description="Helical" evidence="13">
    <location>
        <begin position="212"/>
        <end position="231"/>
    </location>
</feature>
<evidence type="ECO:0000259" key="15">
    <source>
        <dbReference type="Pfam" id="PF07885"/>
    </source>
</evidence>
<dbReference type="PANTHER" id="PTHR10027">
    <property type="entry name" value="CALCIUM-ACTIVATED POTASSIUM CHANNEL ALPHA CHAIN"/>
    <property type="match status" value="1"/>
</dbReference>
<evidence type="ECO:0000259" key="14">
    <source>
        <dbReference type="Pfam" id="PF03493"/>
    </source>
</evidence>
<dbReference type="SUPFAM" id="SSF81324">
    <property type="entry name" value="Voltage-gated potassium channels"/>
    <property type="match status" value="1"/>
</dbReference>
<comment type="catalytic activity">
    <reaction evidence="11">
        <text>K(+)(in) = K(+)(out)</text>
        <dbReference type="Rhea" id="RHEA:29463"/>
        <dbReference type="ChEBI" id="CHEBI:29103"/>
    </reaction>
</comment>
<dbReference type="Pfam" id="PF07885">
    <property type="entry name" value="Ion_trans_2"/>
    <property type="match status" value="1"/>
</dbReference>
<feature type="transmembrane region" description="Helical" evidence="13">
    <location>
        <begin position="173"/>
        <end position="200"/>
    </location>
</feature>
<feature type="transmembrane region" description="Helical" evidence="13">
    <location>
        <begin position="92"/>
        <end position="115"/>
    </location>
</feature>
<feature type="domain" description="Potassium channel" evidence="15">
    <location>
        <begin position="189"/>
        <end position="267"/>
    </location>
</feature>
<evidence type="ECO:0000313" key="18">
    <source>
        <dbReference type="Proteomes" id="UP000241769"/>
    </source>
</evidence>
<dbReference type="GO" id="GO:0005267">
    <property type="term" value="F:potassium channel activity"/>
    <property type="evidence" value="ECO:0007669"/>
    <property type="project" value="UniProtKB-KW"/>
</dbReference>
<evidence type="ECO:0000256" key="13">
    <source>
        <dbReference type="SAM" id="Phobius"/>
    </source>
</evidence>
<evidence type="ECO:0000256" key="11">
    <source>
        <dbReference type="ARBA" id="ARBA00034430"/>
    </source>
</evidence>
<feature type="transmembrane region" description="Helical" evidence="13">
    <location>
        <begin position="243"/>
        <end position="267"/>
    </location>
</feature>
<dbReference type="EMBL" id="MDYQ01000013">
    <property type="protein sequence ID" value="PRP88204.1"/>
    <property type="molecule type" value="Genomic_DNA"/>
</dbReference>
<proteinExistence type="predicted"/>
<accession>A0A2P6NW61</accession>
<dbReference type="Gene3D" id="3.40.50.720">
    <property type="entry name" value="NAD(P)-binding Rossmann-like Domain"/>
    <property type="match status" value="1"/>
</dbReference>
<dbReference type="Pfam" id="PF03493">
    <property type="entry name" value="BK_channel_a"/>
    <property type="match status" value="1"/>
</dbReference>
<evidence type="ECO:0000256" key="10">
    <source>
        <dbReference type="ARBA" id="ARBA00023303"/>
    </source>
</evidence>
<feature type="transmembrane region" description="Helical" evidence="13">
    <location>
        <begin position="15"/>
        <end position="35"/>
    </location>
</feature>
<feature type="domain" description="Calcium-activated potassium channel BK alpha subunit" evidence="14">
    <location>
        <begin position="416"/>
        <end position="501"/>
    </location>
</feature>
<protein>
    <submittedName>
        <fullName evidence="17">Potassium channel subfamily T member 1-like</fullName>
    </submittedName>
</protein>
<feature type="domain" description="RCK N-terminal" evidence="16">
    <location>
        <begin position="283"/>
        <end position="397"/>
    </location>
</feature>
<evidence type="ECO:0000259" key="16">
    <source>
        <dbReference type="Pfam" id="PF22614"/>
    </source>
</evidence>
<keyword evidence="18" id="KW-1185">Reference proteome</keyword>
<gene>
    <name evidence="17" type="ORF">PROFUN_04027</name>
</gene>
<evidence type="ECO:0000256" key="9">
    <source>
        <dbReference type="ARBA" id="ARBA00023136"/>
    </source>
</evidence>
<dbReference type="Gene3D" id="1.10.287.70">
    <property type="match status" value="1"/>
</dbReference>
<feature type="compositionally biased region" description="Basic and acidic residues" evidence="12">
    <location>
        <begin position="624"/>
        <end position="634"/>
    </location>
</feature>
<dbReference type="InterPro" id="IPR003929">
    <property type="entry name" value="K_chnl_BK_asu"/>
</dbReference>
<keyword evidence="3" id="KW-0633">Potassium transport</keyword>
<dbReference type="InterPro" id="IPR013099">
    <property type="entry name" value="K_chnl_dom"/>
</dbReference>
<keyword evidence="8" id="KW-0406">Ion transport</keyword>
<evidence type="ECO:0000256" key="1">
    <source>
        <dbReference type="ARBA" id="ARBA00004141"/>
    </source>
</evidence>
<keyword evidence="2" id="KW-0813">Transport</keyword>
<feature type="domain" description="RCK N-terminal" evidence="16">
    <location>
        <begin position="665"/>
        <end position="764"/>
    </location>
</feature>
<sequence length="917" mass="103904">MSVAIFGDVPNQITLIYYLLACYGAQRTVVGYIQTRIALAPFFIMQVFDIFLSGLSCGLFIYMAVAVSNIDPKSGDPNFRPQDFTSIFQQPWLIWIEFSVSILYFGHLLLSLLTVKKRSSILFNVEWYIDITTSFVGIIAPIIGFYYYGVIFLRAARFYYLFEYFRPWISKKLSALTIQLFSLVITIAALVFIAAGFIFVLENSTVIADSELTDLLLAHYFVVVTLSTVGYGDVTPNTPIGRIATIILIFVGVAVIPAQASKLASLVGERQHKGPSRYRGRYSHVVLFTADPNGVLHNFLNEFYHPDHGTISTDLCVMIQGEEMIGEELRDRMNKPNIRSRVTMRRSIQRTKIEEAEACFLIGPAPQLNPSEMSNSDADLVLICYAIKRFCREMPLYAQIQIEAHKAAAKSAGVKSLVCVEQLRLAIIAQGCLCPGFIAMMSNLVHSRGKEIEDTPETKEYGRSIGYEIYVLERIHNYVGVEFHQAVMIIYEKFGCLLIGLGRKTTNKDTTLLSSSMDGKRFTMTLNPQRGTKISEGDVAIVICQDSEELQLISEHIPSKNGPFELPSMEKGEKGLSQHSIYEGPPEEQEKHTLLEKGFGWKAEESSSEEEDYVDSDGESREDDEGHSQRDAMIEEEKQKCMRYLVEKREKDDATIDRVDEKGFEHFVVVVGSMNNQLRYASRVRRFKLKKTYPIILLMEELPDDTQWDSVSRLPEIYLMQGSPTNKRDLYARADALKADSVVILRFDGGSDAKSIMIFRMVKRGRCKPIIQLEQVNSAAYLGSLTRTPIKSYEEARDQVIDLNNPYHAAGQVYYSNTLASLIVQSYFNPYIIRIVEDLTSGCLFCISIKKHCPQFADLMSRLLSEGLILWALRRKIPPSNLRYIILCPRKDLVIRQDDVVIVQQNGSQGRENERQN</sequence>
<reference evidence="17 18" key="1">
    <citation type="journal article" date="2018" name="Genome Biol. Evol.">
        <title>Multiple Roots of Fruiting Body Formation in Amoebozoa.</title>
        <authorList>
            <person name="Hillmann F."/>
            <person name="Forbes G."/>
            <person name="Novohradska S."/>
            <person name="Ferling I."/>
            <person name="Riege K."/>
            <person name="Groth M."/>
            <person name="Westermann M."/>
            <person name="Marz M."/>
            <person name="Spaller T."/>
            <person name="Winckler T."/>
            <person name="Schaap P."/>
            <person name="Glockner G."/>
        </authorList>
    </citation>
    <scope>NUCLEOTIDE SEQUENCE [LARGE SCALE GENOMIC DNA]</scope>
    <source>
        <strain evidence="17 18">Jena</strain>
    </source>
</reference>
<evidence type="ECO:0000256" key="8">
    <source>
        <dbReference type="ARBA" id="ARBA00023065"/>
    </source>
</evidence>
<feature type="transmembrane region" description="Helical" evidence="13">
    <location>
        <begin position="47"/>
        <end position="70"/>
    </location>
</feature>
<evidence type="ECO:0000256" key="3">
    <source>
        <dbReference type="ARBA" id="ARBA00022538"/>
    </source>
</evidence>
<dbReference type="OrthoDB" id="16572at2759"/>
<evidence type="ECO:0000256" key="6">
    <source>
        <dbReference type="ARBA" id="ARBA00022958"/>
    </source>
</evidence>
<evidence type="ECO:0000256" key="7">
    <source>
        <dbReference type="ARBA" id="ARBA00022989"/>
    </source>
</evidence>
<comment type="subcellular location">
    <subcellularLocation>
        <location evidence="1">Membrane</location>
        <topology evidence="1">Multi-pass membrane protein</topology>
    </subcellularLocation>
</comment>
<keyword evidence="7 13" id="KW-1133">Transmembrane helix</keyword>
<keyword evidence="9 13" id="KW-0472">Membrane</keyword>
<dbReference type="Proteomes" id="UP000241769">
    <property type="component" value="Unassembled WGS sequence"/>
</dbReference>
<dbReference type="GO" id="GO:0016020">
    <property type="term" value="C:membrane"/>
    <property type="evidence" value="ECO:0007669"/>
    <property type="project" value="UniProtKB-SubCell"/>
</dbReference>
<dbReference type="PANTHER" id="PTHR10027:SF10">
    <property type="entry name" value="SLOWPOKE 2, ISOFORM D"/>
    <property type="match status" value="1"/>
</dbReference>
<feature type="compositionally biased region" description="Acidic residues" evidence="12">
    <location>
        <begin position="606"/>
        <end position="623"/>
    </location>
</feature>
<dbReference type="InterPro" id="IPR003148">
    <property type="entry name" value="RCK_N"/>
</dbReference>
<keyword evidence="10 17" id="KW-0407">Ion channel</keyword>
<dbReference type="AlphaFoldDB" id="A0A2P6NW61"/>
<keyword evidence="6" id="KW-0630">Potassium</keyword>
<dbReference type="Pfam" id="PF22614">
    <property type="entry name" value="Slo-like_RCK"/>
    <property type="match status" value="2"/>
</dbReference>
<evidence type="ECO:0000256" key="4">
    <source>
        <dbReference type="ARBA" id="ARBA00022692"/>
    </source>
</evidence>
<dbReference type="InParanoid" id="A0A2P6NW61"/>
<keyword evidence="5" id="KW-0631">Potassium channel</keyword>
<name>A0A2P6NW61_9EUKA</name>
<keyword evidence="4 13" id="KW-0812">Transmembrane</keyword>
<evidence type="ECO:0000256" key="2">
    <source>
        <dbReference type="ARBA" id="ARBA00022448"/>
    </source>
</evidence>
<evidence type="ECO:0000313" key="17">
    <source>
        <dbReference type="EMBL" id="PRP88204.1"/>
    </source>
</evidence>
<comment type="caution">
    <text evidence="17">The sequence shown here is derived from an EMBL/GenBank/DDBJ whole genome shotgun (WGS) entry which is preliminary data.</text>
</comment>
<feature type="transmembrane region" description="Helical" evidence="13">
    <location>
        <begin position="127"/>
        <end position="153"/>
    </location>
</feature>